<keyword evidence="3" id="KW-1185">Reference proteome</keyword>
<proteinExistence type="predicted"/>
<evidence type="ECO:0000313" key="3">
    <source>
        <dbReference type="Proteomes" id="UP000231701"/>
    </source>
</evidence>
<evidence type="ECO:0000313" key="2">
    <source>
        <dbReference type="EMBL" id="ATX78752.1"/>
    </source>
</evidence>
<name>A0A2K8KVV6_MARES</name>
<dbReference type="EMBL" id="CP018799">
    <property type="protein sequence ID" value="ATX78752.1"/>
    <property type="molecule type" value="Genomic_DNA"/>
</dbReference>
<keyword evidence="1" id="KW-0812">Transmembrane</keyword>
<protein>
    <submittedName>
        <fullName evidence="2">Uncharacterized protein</fullName>
    </submittedName>
</protein>
<dbReference type="KEGG" id="maes:Ga0123461_0300"/>
<keyword evidence="1" id="KW-0472">Membrane</keyword>
<sequence length="37" mass="4219">MSDKKHDQENPLKRYLGIALFLVGFLMLGMAISGYFN</sequence>
<feature type="transmembrane region" description="Helical" evidence="1">
    <location>
        <begin position="12"/>
        <end position="36"/>
    </location>
</feature>
<reference evidence="2 3" key="1">
    <citation type="submission" date="2016-12" db="EMBL/GenBank/DDBJ databases">
        <title>Isolation and genomic insights into novel planktonic Zetaproteobacteria from stratified waters of the Chesapeake Bay.</title>
        <authorList>
            <person name="McAllister S.M."/>
            <person name="Kato S."/>
            <person name="Chan C.S."/>
            <person name="Chiu B.K."/>
            <person name="Field E.K."/>
        </authorList>
    </citation>
    <scope>NUCLEOTIDE SEQUENCE [LARGE SCALE GENOMIC DNA]</scope>
    <source>
        <strain evidence="2 3">CP-5</strain>
    </source>
</reference>
<evidence type="ECO:0000256" key="1">
    <source>
        <dbReference type="SAM" id="Phobius"/>
    </source>
</evidence>
<organism evidence="2 3">
    <name type="scientific">Mariprofundus aestuarium</name>
    <dbReference type="NCBI Taxonomy" id="1921086"/>
    <lineage>
        <taxon>Bacteria</taxon>
        <taxon>Pseudomonadati</taxon>
        <taxon>Pseudomonadota</taxon>
        <taxon>Candidatius Mariprofundia</taxon>
        <taxon>Mariprofundales</taxon>
        <taxon>Mariprofundaceae</taxon>
        <taxon>Mariprofundus</taxon>
    </lineage>
</organism>
<gene>
    <name evidence="2" type="ORF">Ga0123461_0300</name>
</gene>
<accession>A0A2K8KVV6</accession>
<keyword evidence="1" id="KW-1133">Transmembrane helix</keyword>
<dbReference type="Proteomes" id="UP000231701">
    <property type="component" value="Chromosome"/>
</dbReference>
<dbReference type="AlphaFoldDB" id="A0A2K8KVV6"/>